<keyword evidence="3" id="KW-0804">Transcription</keyword>
<dbReference type="CDD" id="cd00090">
    <property type="entry name" value="HTH_ARSR"/>
    <property type="match status" value="1"/>
</dbReference>
<sequence length="163" mass="18199">MMTNREVTKSEYIHAIGQAVQLFQEATEAFDDAAAEVLGLNRTDLKCLAIIFKNGSVSAGEIARITGLTRGAMTTALDRIEKAGYAKRVPDPNDRRGILLEPTKKGENNVGMIWGPFFEVGKRLLSKYTVEELKVIQQFLIESRAAQFEQMDHVKKLKLGKRS</sequence>
<keyword evidence="2" id="KW-0238">DNA-binding</keyword>
<dbReference type="PRINTS" id="PR00598">
    <property type="entry name" value="HTHMARR"/>
</dbReference>
<evidence type="ECO:0000256" key="2">
    <source>
        <dbReference type="ARBA" id="ARBA00023125"/>
    </source>
</evidence>
<keyword evidence="6" id="KW-1185">Reference proteome</keyword>
<dbReference type="Gene3D" id="1.10.10.10">
    <property type="entry name" value="Winged helix-like DNA-binding domain superfamily/Winged helix DNA-binding domain"/>
    <property type="match status" value="1"/>
</dbReference>
<dbReference type="Proteomes" id="UP000014540">
    <property type="component" value="Unassembled WGS sequence"/>
</dbReference>
<dbReference type="InterPro" id="IPR036388">
    <property type="entry name" value="WH-like_DNA-bd_sf"/>
</dbReference>
<evidence type="ECO:0000256" key="3">
    <source>
        <dbReference type="ARBA" id="ARBA00023163"/>
    </source>
</evidence>
<keyword evidence="1" id="KW-0805">Transcription regulation</keyword>
<dbReference type="SMART" id="SM00347">
    <property type="entry name" value="HTH_MARR"/>
    <property type="match status" value="1"/>
</dbReference>
<evidence type="ECO:0000256" key="1">
    <source>
        <dbReference type="ARBA" id="ARBA00023015"/>
    </source>
</evidence>
<dbReference type="STRING" id="1193011.LEP1GSC058_2861"/>
<organism evidence="5 6">
    <name type="scientific">Leptospira fainei serovar Hurstbridge str. BUT 6</name>
    <dbReference type="NCBI Taxonomy" id="1193011"/>
    <lineage>
        <taxon>Bacteria</taxon>
        <taxon>Pseudomonadati</taxon>
        <taxon>Spirochaetota</taxon>
        <taxon>Spirochaetia</taxon>
        <taxon>Leptospirales</taxon>
        <taxon>Leptospiraceae</taxon>
        <taxon>Leptospira</taxon>
    </lineage>
</organism>
<dbReference type="EMBL" id="AKWZ02000010">
    <property type="protein sequence ID" value="EPG73390.1"/>
    <property type="molecule type" value="Genomic_DNA"/>
</dbReference>
<dbReference type="GO" id="GO:0003700">
    <property type="term" value="F:DNA-binding transcription factor activity"/>
    <property type="evidence" value="ECO:0007669"/>
    <property type="project" value="InterPro"/>
</dbReference>
<evidence type="ECO:0000259" key="4">
    <source>
        <dbReference type="PROSITE" id="PS50995"/>
    </source>
</evidence>
<dbReference type="PANTHER" id="PTHR42756">
    <property type="entry name" value="TRANSCRIPTIONAL REGULATOR, MARR"/>
    <property type="match status" value="1"/>
</dbReference>
<reference evidence="5" key="1">
    <citation type="submission" date="2013-04" db="EMBL/GenBank/DDBJ databases">
        <authorList>
            <person name="Harkins D.M."/>
            <person name="Durkin A.S."/>
            <person name="Selengut J.D."/>
            <person name="Sanka R."/>
            <person name="DePew J."/>
            <person name="Purushe J."/>
            <person name="Ahmed A."/>
            <person name="van der Linden H."/>
            <person name="Goris M.G.A."/>
            <person name="Hartskeerl R.A."/>
            <person name="Vinetz J.M."/>
            <person name="Sutton G.G."/>
            <person name="Nelson W.C."/>
            <person name="Fouts D.E."/>
        </authorList>
    </citation>
    <scope>NUCLEOTIDE SEQUENCE [LARGE SCALE GENOMIC DNA]</scope>
    <source>
        <strain evidence="5">BUT 6</strain>
    </source>
</reference>
<feature type="domain" description="HTH marR-type" evidence="4">
    <location>
        <begin position="9"/>
        <end position="145"/>
    </location>
</feature>
<dbReference type="PANTHER" id="PTHR42756:SF1">
    <property type="entry name" value="TRANSCRIPTIONAL REPRESSOR OF EMRAB OPERON"/>
    <property type="match status" value="1"/>
</dbReference>
<gene>
    <name evidence="5" type="ORF">LEP1GSC058_2861</name>
</gene>
<dbReference type="GO" id="GO:0003677">
    <property type="term" value="F:DNA binding"/>
    <property type="evidence" value="ECO:0007669"/>
    <property type="project" value="UniProtKB-KW"/>
</dbReference>
<dbReference type="Pfam" id="PF01047">
    <property type="entry name" value="MarR"/>
    <property type="match status" value="1"/>
</dbReference>
<comment type="caution">
    <text evidence="5">The sequence shown here is derived from an EMBL/GenBank/DDBJ whole genome shotgun (WGS) entry which is preliminary data.</text>
</comment>
<dbReference type="InterPro" id="IPR036390">
    <property type="entry name" value="WH_DNA-bd_sf"/>
</dbReference>
<proteinExistence type="predicted"/>
<dbReference type="AlphaFoldDB" id="S3VAA2"/>
<name>S3VAA2_9LEPT</name>
<evidence type="ECO:0000313" key="5">
    <source>
        <dbReference type="EMBL" id="EPG73390.1"/>
    </source>
</evidence>
<dbReference type="PROSITE" id="PS50995">
    <property type="entry name" value="HTH_MARR_2"/>
    <property type="match status" value="1"/>
</dbReference>
<dbReference type="InterPro" id="IPR011991">
    <property type="entry name" value="ArsR-like_HTH"/>
</dbReference>
<accession>S3VAA2</accession>
<protein>
    <submittedName>
        <fullName evidence="5">Sugar-specific transcriptional regulator, TrmB family</fullName>
    </submittedName>
</protein>
<dbReference type="RefSeq" id="WP_016549874.1">
    <property type="nucleotide sequence ID" value="NZ_AKWZ02000010.1"/>
</dbReference>
<evidence type="ECO:0000313" key="6">
    <source>
        <dbReference type="Proteomes" id="UP000014540"/>
    </source>
</evidence>
<dbReference type="SUPFAM" id="SSF46785">
    <property type="entry name" value="Winged helix' DNA-binding domain"/>
    <property type="match status" value="1"/>
</dbReference>
<dbReference type="InterPro" id="IPR000835">
    <property type="entry name" value="HTH_MarR-typ"/>
</dbReference>